<keyword evidence="2" id="KW-1133">Transmembrane helix</keyword>
<dbReference type="EMBL" id="JBJQOH010000002">
    <property type="protein sequence ID" value="KAL3695286.1"/>
    <property type="molecule type" value="Genomic_DNA"/>
</dbReference>
<keyword evidence="2" id="KW-0812">Transmembrane</keyword>
<comment type="caution">
    <text evidence="3">The sequence shown here is derived from an EMBL/GenBank/DDBJ whole genome shotgun (WGS) entry which is preliminary data.</text>
</comment>
<feature type="transmembrane region" description="Helical" evidence="2">
    <location>
        <begin position="22"/>
        <end position="43"/>
    </location>
</feature>
<keyword evidence="4" id="KW-1185">Reference proteome</keyword>
<protein>
    <submittedName>
        <fullName evidence="3">Uncharacterized protein</fullName>
    </submittedName>
</protein>
<organism evidence="3 4">
    <name type="scientific">Riccia sorocarpa</name>
    <dbReference type="NCBI Taxonomy" id="122646"/>
    <lineage>
        <taxon>Eukaryota</taxon>
        <taxon>Viridiplantae</taxon>
        <taxon>Streptophyta</taxon>
        <taxon>Embryophyta</taxon>
        <taxon>Marchantiophyta</taxon>
        <taxon>Marchantiopsida</taxon>
        <taxon>Marchantiidae</taxon>
        <taxon>Marchantiales</taxon>
        <taxon>Ricciaceae</taxon>
        <taxon>Riccia</taxon>
    </lineage>
</organism>
<keyword evidence="2" id="KW-0472">Membrane</keyword>
<evidence type="ECO:0000313" key="4">
    <source>
        <dbReference type="Proteomes" id="UP001633002"/>
    </source>
</evidence>
<proteinExistence type="predicted"/>
<dbReference type="AlphaFoldDB" id="A0ABD3HWS5"/>
<sequence length="98" mass="10313">MENTGMSGSMEPDLSPSSDDKINIKVILVVIVAFVIVAASLTLHLHSCSWAEYLEQNLDEEEAETAQVVHELQVPNAAGVANGGNHQPLAAAGVTTSE</sequence>
<feature type="region of interest" description="Disordered" evidence="1">
    <location>
        <begin position="78"/>
        <end position="98"/>
    </location>
</feature>
<gene>
    <name evidence="3" type="ORF">R1sor_009362</name>
</gene>
<accession>A0ABD3HWS5</accession>
<name>A0ABD3HWS5_9MARC</name>
<reference evidence="3 4" key="1">
    <citation type="submission" date="2024-09" db="EMBL/GenBank/DDBJ databases">
        <title>Chromosome-scale assembly of Riccia sorocarpa.</title>
        <authorList>
            <person name="Paukszto L."/>
        </authorList>
    </citation>
    <scope>NUCLEOTIDE SEQUENCE [LARGE SCALE GENOMIC DNA]</scope>
    <source>
        <strain evidence="3">LP-2024</strain>
        <tissue evidence="3">Aerial parts of the thallus</tissue>
    </source>
</reference>
<evidence type="ECO:0000313" key="3">
    <source>
        <dbReference type="EMBL" id="KAL3695286.1"/>
    </source>
</evidence>
<evidence type="ECO:0000256" key="1">
    <source>
        <dbReference type="SAM" id="MobiDB-lite"/>
    </source>
</evidence>
<evidence type="ECO:0000256" key="2">
    <source>
        <dbReference type="SAM" id="Phobius"/>
    </source>
</evidence>
<dbReference type="Proteomes" id="UP001633002">
    <property type="component" value="Unassembled WGS sequence"/>
</dbReference>